<proteinExistence type="predicted"/>
<organism evidence="1 2">
    <name type="scientific">Cylicostephanus goldi</name>
    <name type="common">Nematode worm</name>
    <dbReference type="NCBI Taxonomy" id="71465"/>
    <lineage>
        <taxon>Eukaryota</taxon>
        <taxon>Metazoa</taxon>
        <taxon>Ecdysozoa</taxon>
        <taxon>Nematoda</taxon>
        <taxon>Chromadorea</taxon>
        <taxon>Rhabditida</taxon>
        <taxon>Rhabditina</taxon>
        <taxon>Rhabditomorpha</taxon>
        <taxon>Strongyloidea</taxon>
        <taxon>Strongylidae</taxon>
        <taxon>Cylicostephanus</taxon>
    </lineage>
</organism>
<gene>
    <name evidence="1" type="ORF">CGOC_LOCUS13732</name>
</gene>
<protein>
    <submittedName>
        <fullName evidence="1">Uncharacterized protein</fullName>
    </submittedName>
</protein>
<evidence type="ECO:0000313" key="1">
    <source>
        <dbReference type="EMBL" id="VDN38424.1"/>
    </source>
</evidence>
<reference evidence="1 2" key="1">
    <citation type="submission" date="2018-11" db="EMBL/GenBank/DDBJ databases">
        <authorList>
            <consortium name="Pathogen Informatics"/>
        </authorList>
    </citation>
    <scope>NUCLEOTIDE SEQUENCE [LARGE SCALE GENOMIC DNA]</scope>
</reference>
<keyword evidence="2" id="KW-1185">Reference proteome</keyword>
<dbReference type="AlphaFoldDB" id="A0A3P7N786"/>
<name>A0A3P7N786_CYLGO</name>
<dbReference type="EMBL" id="UYRV01134406">
    <property type="protein sequence ID" value="VDN38424.1"/>
    <property type="molecule type" value="Genomic_DNA"/>
</dbReference>
<sequence length="82" mass="9354">MLRQPLPYSVQLLDAWECVSRERSLFTPILDYLLELLTGALEQPYDIMDTGGGNSVKIVHVEPCQYTAGITEVIKVRFQKRV</sequence>
<dbReference type="OrthoDB" id="5856144at2759"/>
<evidence type="ECO:0000313" key="2">
    <source>
        <dbReference type="Proteomes" id="UP000271889"/>
    </source>
</evidence>
<dbReference type="Proteomes" id="UP000271889">
    <property type="component" value="Unassembled WGS sequence"/>
</dbReference>
<accession>A0A3P7N786</accession>